<dbReference type="OrthoDB" id="5319261at2759"/>
<protein>
    <recommendedName>
        <fullName evidence="5">F-box domain-containing protein</fullName>
    </recommendedName>
</protein>
<evidence type="ECO:0000259" key="2">
    <source>
        <dbReference type="Pfam" id="PF08268"/>
    </source>
</evidence>
<feature type="domain" description="F-box" evidence="1">
    <location>
        <begin position="50"/>
        <end position="84"/>
    </location>
</feature>
<dbReference type="Gene3D" id="1.20.1280.50">
    <property type="match status" value="1"/>
</dbReference>
<dbReference type="InterPro" id="IPR036047">
    <property type="entry name" value="F-box-like_dom_sf"/>
</dbReference>
<proteinExistence type="predicted"/>
<dbReference type="EMBL" id="JAMYWD010000004">
    <property type="protein sequence ID" value="KAJ4973970.1"/>
    <property type="molecule type" value="Genomic_DNA"/>
</dbReference>
<dbReference type="AlphaFoldDB" id="A0A9Q0KNW7"/>
<dbReference type="Pfam" id="PF08268">
    <property type="entry name" value="FBA_3"/>
    <property type="match status" value="1"/>
</dbReference>
<comment type="caution">
    <text evidence="3">The sequence shown here is derived from an EMBL/GenBank/DDBJ whole genome shotgun (WGS) entry which is preliminary data.</text>
</comment>
<accession>A0A9Q0KNW7</accession>
<keyword evidence="4" id="KW-1185">Reference proteome</keyword>
<reference evidence="3" key="1">
    <citation type="journal article" date="2023" name="Plant J.">
        <title>The genome of the king protea, Protea cynaroides.</title>
        <authorList>
            <person name="Chang J."/>
            <person name="Duong T.A."/>
            <person name="Schoeman C."/>
            <person name="Ma X."/>
            <person name="Roodt D."/>
            <person name="Barker N."/>
            <person name="Li Z."/>
            <person name="Van de Peer Y."/>
            <person name="Mizrachi E."/>
        </authorList>
    </citation>
    <scope>NUCLEOTIDE SEQUENCE</scope>
    <source>
        <tissue evidence="3">Young leaves</tissue>
    </source>
</reference>
<dbReference type="NCBIfam" id="TIGR01640">
    <property type="entry name" value="F_box_assoc_1"/>
    <property type="match status" value="1"/>
</dbReference>
<dbReference type="InterPro" id="IPR013187">
    <property type="entry name" value="F-box-assoc_dom_typ3"/>
</dbReference>
<evidence type="ECO:0000259" key="1">
    <source>
        <dbReference type="Pfam" id="PF00646"/>
    </source>
</evidence>
<gene>
    <name evidence="3" type="ORF">NE237_007144</name>
</gene>
<dbReference type="InterPro" id="IPR017451">
    <property type="entry name" value="F-box-assoc_interact_dom"/>
</dbReference>
<dbReference type="Pfam" id="PF00646">
    <property type="entry name" value="F-box"/>
    <property type="match status" value="1"/>
</dbReference>
<dbReference type="PANTHER" id="PTHR31111">
    <property type="entry name" value="BNAA05G37150D PROTEIN-RELATED"/>
    <property type="match status" value="1"/>
</dbReference>
<sequence length="418" mass="48556">MVLKFYIFVNESFFLGKNVTKSWDRSHAMERPEGENTYRTSSRSLVLNDEDLMVKILSSLPVKVLSRFKCVSKQWNMLISDPYFISTHQGRATPDPNIIKLICGVNEAGMIMVGLFKEKEERKVTCDLIRPNYPDGFKCNSIRMVGHPCNGLICLEDWRCNGLVSHDRPLILVCNLATRNTVVISEARRNDYYLEGLGFCSSSNEFKVVRLYKKLEGYKCELFTVGQRGAWGTHPLQPSRSWRCVGDLPCQICHLGNHMCHVNGRVYWIMIPLPHSSFKHVLSLDLELEEFKIVSCPEHLPEDARDYHGIDLIELEGKLCIVFPSRDGRDIWVLKDNSNSFWSKEYQINYNIPENPYLYHLKVVGKWSRRLLLIINNSKFCYYDPRDNSLEVIKEDYLGSHLWDVSIYIENPFYTVLM</sequence>
<evidence type="ECO:0008006" key="5">
    <source>
        <dbReference type="Google" id="ProtNLM"/>
    </source>
</evidence>
<dbReference type="InterPro" id="IPR001810">
    <property type="entry name" value="F-box_dom"/>
</dbReference>
<feature type="domain" description="F-box associated beta-propeller type 3" evidence="2">
    <location>
        <begin position="136"/>
        <end position="393"/>
    </location>
</feature>
<name>A0A9Q0KNW7_9MAGN</name>
<dbReference type="SUPFAM" id="SSF81383">
    <property type="entry name" value="F-box domain"/>
    <property type="match status" value="1"/>
</dbReference>
<evidence type="ECO:0000313" key="3">
    <source>
        <dbReference type="EMBL" id="KAJ4973970.1"/>
    </source>
</evidence>
<dbReference type="PANTHER" id="PTHR31111:SF136">
    <property type="entry name" value="F-BOX ASSOCIATED DOMAIN-CONTAINING PROTEIN"/>
    <property type="match status" value="1"/>
</dbReference>
<dbReference type="Proteomes" id="UP001141806">
    <property type="component" value="Unassembled WGS sequence"/>
</dbReference>
<evidence type="ECO:0000313" key="4">
    <source>
        <dbReference type="Proteomes" id="UP001141806"/>
    </source>
</evidence>
<organism evidence="3 4">
    <name type="scientific">Protea cynaroides</name>
    <dbReference type="NCBI Taxonomy" id="273540"/>
    <lineage>
        <taxon>Eukaryota</taxon>
        <taxon>Viridiplantae</taxon>
        <taxon>Streptophyta</taxon>
        <taxon>Embryophyta</taxon>
        <taxon>Tracheophyta</taxon>
        <taxon>Spermatophyta</taxon>
        <taxon>Magnoliopsida</taxon>
        <taxon>Proteales</taxon>
        <taxon>Proteaceae</taxon>
        <taxon>Protea</taxon>
    </lineage>
</organism>
<dbReference type="CDD" id="cd22157">
    <property type="entry name" value="F-box_AtFBW1-like"/>
    <property type="match status" value="1"/>
</dbReference>